<dbReference type="OrthoDB" id="4953492at2"/>
<feature type="region of interest" description="Disordered" evidence="1">
    <location>
        <begin position="44"/>
        <end position="63"/>
    </location>
</feature>
<accession>A0A4R9BFL1</accession>
<proteinExistence type="predicted"/>
<evidence type="ECO:0000313" key="2">
    <source>
        <dbReference type="EMBL" id="TFD83221.1"/>
    </source>
</evidence>
<comment type="caution">
    <text evidence="2">The sequence shown here is derived from an EMBL/GenBank/DDBJ whole genome shotgun (WGS) entry which is preliminary data.</text>
</comment>
<organism evidence="2 3">
    <name type="scientific">Cryobacterium fucosi</name>
    <dbReference type="NCBI Taxonomy" id="1259157"/>
    <lineage>
        <taxon>Bacteria</taxon>
        <taxon>Bacillati</taxon>
        <taxon>Actinomycetota</taxon>
        <taxon>Actinomycetes</taxon>
        <taxon>Micrococcales</taxon>
        <taxon>Microbacteriaceae</taxon>
        <taxon>Cryobacterium</taxon>
    </lineage>
</organism>
<gene>
    <name evidence="2" type="ORF">E3T48_00540</name>
</gene>
<reference evidence="2 3" key="1">
    <citation type="submission" date="2019-03" db="EMBL/GenBank/DDBJ databases">
        <title>Genomics of glacier-inhabiting Cryobacterium strains.</title>
        <authorList>
            <person name="Liu Q."/>
            <person name="Xin Y.-H."/>
        </authorList>
    </citation>
    <scope>NUCLEOTIDE SEQUENCE [LARGE SCALE GENOMIC DNA]</scope>
    <source>
        <strain evidence="2 3">Hh4</strain>
    </source>
</reference>
<dbReference type="RefSeq" id="WP_134521945.1">
    <property type="nucleotide sequence ID" value="NZ_SOHH01000011.1"/>
</dbReference>
<protein>
    <submittedName>
        <fullName evidence="2">Uncharacterized protein</fullName>
    </submittedName>
</protein>
<name>A0A4R9BFL1_9MICO</name>
<keyword evidence="3" id="KW-1185">Reference proteome</keyword>
<dbReference type="Proteomes" id="UP000298313">
    <property type="component" value="Unassembled WGS sequence"/>
</dbReference>
<sequence>MDQHEKKKIRDHIGEHIDVSNARLTNDETTFLRDFVDKYDEDYKGRTETRTTSRNGWSSDGKYTRQETVTDTFTDNIGIREDYEYKDDDGQNGSSSREVKDARGILNWFRDRT</sequence>
<dbReference type="EMBL" id="SOHH01000011">
    <property type="protein sequence ID" value="TFD83221.1"/>
    <property type="molecule type" value="Genomic_DNA"/>
</dbReference>
<evidence type="ECO:0000313" key="3">
    <source>
        <dbReference type="Proteomes" id="UP000298313"/>
    </source>
</evidence>
<evidence type="ECO:0000256" key="1">
    <source>
        <dbReference type="SAM" id="MobiDB-lite"/>
    </source>
</evidence>
<dbReference type="AlphaFoldDB" id="A0A4R9BFL1"/>